<keyword evidence="3" id="KW-1185">Reference proteome</keyword>
<feature type="compositionally biased region" description="Low complexity" evidence="1">
    <location>
        <begin position="119"/>
        <end position="145"/>
    </location>
</feature>
<evidence type="ECO:0000256" key="1">
    <source>
        <dbReference type="SAM" id="MobiDB-lite"/>
    </source>
</evidence>
<feature type="compositionally biased region" description="Pro residues" evidence="1">
    <location>
        <begin position="318"/>
        <end position="329"/>
    </location>
</feature>
<dbReference type="AlphaFoldDB" id="C1N6X4"/>
<feature type="region of interest" description="Disordered" evidence="1">
    <location>
        <begin position="272"/>
        <end position="300"/>
    </location>
</feature>
<feature type="compositionally biased region" description="Acidic residues" evidence="1">
    <location>
        <begin position="1"/>
        <end position="11"/>
    </location>
</feature>
<feature type="compositionally biased region" description="Low complexity" evidence="1">
    <location>
        <begin position="44"/>
        <end position="72"/>
    </location>
</feature>
<feature type="compositionally biased region" description="Low complexity" evidence="1">
    <location>
        <begin position="152"/>
        <end position="165"/>
    </location>
</feature>
<gene>
    <name evidence="2" type="ORF">MICPUCDRAFT_53475</name>
</gene>
<reference evidence="2 3" key="1">
    <citation type="journal article" date="2009" name="Science">
        <title>Green evolution and dynamic adaptations revealed by genomes of the marine picoeukaryotes Micromonas.</title>
        <authorList>
            <person name="Worden A.Z."/>
            <person name="Lee J.H."/>
            <person name="Mock T."/>
            <person name="Rouze P."/>
            <person name="Simmons M.P."/>
            <person name="Aerts A.L."/>
            <person name="Allen A.E."/>
            <person name="Cuvelier M.L."/>
            <person name="Derelle E."/>
            <person name="Everett M.V."/>
            <person name="Foulon E."/>
            <person name="Grimwood J."/>
            <person name="Gundlach H."/>
            <person name="Henrissat B."/>
            <person name="Napoli C."/>
            <person name="McDonald S.M."/>
            <person name="Parker M.S."/>
            <person name="Rombauts S."/>
            <person name="Salamov A."/>
            <person name="Von Dassow P."/>
            <person name="Badger J.H."/>
            <person name="Coutinho P.M."/>
            <person name="Demir E."/>
            <person name="Dubchak I."/>
            <person name="Gentemann C."/>
            <person name="Eikrem W."/>
            <person name="Gready J.E."/>
            <person name="John U."/>
            <person name="Lanier W."/>
            <person name="Lindquist E.A."/>
            <person name="Lucas S."/>
            <person name="Mayer K.F."/>
            <person name="Moreau H."/>
            <person name="Not F."/>
            <person name="Otillar R."/>
            <person name="Panaud O."/>
            <person name="Pangilinan J."/>
            <person name="Paulsen I."/>
            <person name="Piegu B."/>
            <person name="Poliakov A."/>
            <person name="Robbens S."/>
            <person name="Schmutz J."/>
            <person name="Toulza E."/>
            <person name="Wyss T."/>
            <person name="Zelensky A."/>
            <person name="Zhou K."/>
            <person name="Armbrust E.V."/>
            <person name="Bhattacharya D."/>
            <person name="Goodenough U.W."/>
            <person name="Van de Peer Y."/>
            <person name="Grigoriev I.V."/>
        </authorList>
    </citation>
    <scope>NUCLEOTIDE SEQUENCE [LARGE SCALE GENOMIC DNA]</scope>
    <source>
        <strain evidence="2 3">CCMP1545</strain>
    </source>
</reference>
<dbReference type="EMBL" id="GG663749">
    <property type="protein sequence ID" value="EEH52002.1"/>
    <property type="molecule type" value="Genomic_DNA"/>
</dbReference>
<feature type="compositionally biased region" description="Polar residues" evidence="1">
    <location>
        <begin position="73"/>
        <end position="83"/>
    </location>
</feature>
<feature type="region of interest" description="Disordered" evidence="1">
    <location>
        <begin position="315"/>
        <end position="352"/>
    </location>
</feature>
<name>C1N6X4_MICPC</name>
<sequence length="433" mass="45368">MTDASDDDDATSSEISSLFHGGDSGEATSPPSPIPRADADADLADLASSTSARASSSSSSSSASLEAAQHSSPSARSVASTAAPSAEEIASLTRALERVGAADGDGDGDGERLARPSRVVAPPARLSVSPSSAVSRSSDARASTRPPRRARSSSVSVSSSSAPPRTIASSTADGALALASFGERGGAGALTTAASEETRAWRRASPIVRRWLEEKERKAASLARLKTRRARADVSWIVNRRKHQMAIFRRDRANDEREARRELVAARSDGALALLLGRPDPSSPSSPSPRRRPRDDADADADVTAASMMSALALAPSLPLPSRRPPAGAPPARDITRRRHSPPPSPTKTRRAPGVALPWTRLAPPAPKTRTKQTSVWIEPGRFVTTTTVVTTTTKRSGSALLPRWSTASSDGSVPFEAVAGRYTGSDNYADYI</sequence>
<dbReference type="RefSeq" id="XP_003063629.1">
    <property type="nucleotide sequence ID" value="XM_003063583.1"/>
</dbReference>
<feature type="region of interest" description="Disordered" evidence="1">
    <location>
        <begin position="1"/>
        <end position="169"/>
    </location>
</feature>
<dbReference type="GeneID" id="9689248"/>
<proteinExistence type="predicted"/>
<dbReference type="KEGG" id="mpp:MICPUCDRAFT_53475"/>
<evidence type="ECO:0000313" key="2">
    <source>
        <dbReference type="EMBL" id="EEH52002.1"/>
    </source>
</evidence>
<organism evidence="3">
    <name type="scientific">Micromonas pusilla (strain CCMP1545)</name>
    <name type="common">Picoplanktonic green alga</name>
    <dbReference type="NCBI Taxonomy" id="564608"/>
    <lineage>
        <taxon>Eukaryota</taxon>
        <taxon>Viridiplantae</taxon>
        <taxon>Chlorophyta</taxon>
        <taxon>Mamiellophyceae</taxon>
        <taxon>Mamiellales</taxon>
        <taxon>Mamiellaceae</taxon>
        <taxon>Micromonas</taxon>
    </lineage>
</organism>
<dbReference type="Proteomes" id="UP000001876">
    <property type="component" value="Unassembled WGS sequence"/>
</dbReference>
<accession>C1N6X4</accession>
<evidence type="ECO:0000313" key="3">
    <source>
        <dbReference type="Proteomes" id="UP000001876"/>
    </source>
</evidence>
<protein>
    <submittedName>
        <fullName evidence="2">Predicted protein</fullName>
    </submittedName>
</protein>